<evidence type="ECO:0000313" key="1">
    <source>
        <dbReference type="EMBL" id="GAA4631468.1"/>
    </source>
</evidence>
<protein>
    <submittedName>
        <fullName evidence="1">Uncharacterized protein</fullName>
    </submittedName>
</protein>
<name>A0ABP8UGK2_9ACTN</name>
<dbReference type="Proteomes" id="UP001501442">
    <property type="component" value="Unassembled WGS sequence"/>
</dbReference>
<proteinExistence type="predicted"/>
<evidence type="ECO:0000313" key="2">
    <source>
        <dbReference type="Proteomes" id="UP001501442"/>
    </source>
</evidence>
<sequence length="121" mass="13416">MGLEADLQEPSYTGLLSGVGEQHRGAPVDGVLAERAAVRTRPRGENGRVRAIKGRRHRVDVGRLQVEDHRLGSRRFHICGLLRFADQPQDRVARRCQLTFQQQSGLSVPARDDDSHVSAPS</sequence>
<accession>A0ABP8UGK2</accession>
<reference evidence="2" key="1">
    <citation type="journal article" date="2019" name="Int. J. Syst. Evol. Microbiol.">
        <title>The Global Catalogue of Microorganisms (GCM) 10K type strain sequencing project: providing services to taxonomists for standard genome sequencing and annotation.</title>
        <authorList>
            <consortium name="The Broad Institute Genomics Platform"/>
            <consortium name="The Broad Institute Genome Sequencing Center for Infectious Disease"/>
            <person name="Wu L."/>
            <person name="Ma J."/>
        </authorList>
    </citation>
    <scope>NUCLEOTIDE SEQUENCE [LARGE SCALE GENOMIC DNA]</scope>
    <source>
        <strain evidence="2">JCM 17939</strain>
    </source>
</reference>
<keyword evidence="2" id="KW-1185">Reference proteome</keyword>
<gene>
    <name evidence="1" type="ORF">GCM10023196_061000</name>
</gene>
<comment type="caution">
    <text evidence="1">The sequence shown here is derived from an EMBL/GenBank/DDBJ whole genome shotgun (WGS) entry which is preliminary data.</text>
</comment>
<organism evidence="1 2">
    <name type="scientific">Actinoallomurus vinaceus</name>
    <dbReference type="NCBI Taxonomy" id="1080074"/>
    <lineage>
        <taxon>Bacteria</taxon>
        <taxon>Bacillati</taxon>
        <taxon>Actinomycetota</taxon>
        <taxon>Actinomycetes</taxon>
        <taxon>Streptosporangiales</taxon>
        <taxon>Thermomonosporaceae</taxon>
        <taxon>Actinoallomurus</taxon>
    </lineage>
</organism>
<dbReference type="EMBL" id="BAABHK010000009">
    <property type="protein sequence ID" value="GAA4631468.1"/>
    <property type="molecule type" value="Genomic_DNA"/>
</dbReference>